<feature type="transmembrane region" description="Helical" evidence="1">
    <location>
        <begin position="12"/>
        <end position="32"/>
    </location>
</feature>
<accession>A0ABM8KFV3</accession>
<keyword evidence="3" id="KW-1185">Reference proteome</keyword>
<dbReference type="EMBL" id="CADCST010000068">
    <property type="protein sequence ID" value="CAA9196602.1"/>
    <property type="molecule type" value="Genomic_DNA"/>
</dbReference>
<protein>
    <submittedName>
        <fullName evidence="2">Uncharacterized protein</fullName>
    </submittedName>
</protein>
<dbReference type="NCBIfam" id="NF041635">
    <property type="entry name" value="STM3941_fam"/>
    <property type="match status" value="1"/>
</dbReference>
<comment type="caution">
    <text evidence="2">The sequence shown here is derived from an EMBL/GenBank/DDBJ whole genome shotgun (WGS) entry which is preliminary data.</text>
</comment>
<dbReference type="Proteomes" id="UP000474567">
    <property type="component" value="Unassembled WGS sequence"/>
</dbReference>
<proteinExistence type="predicted"/>
<name>A0ABM8KFV3_9FLAO</name>
<evidence type="ECO:0000313" key="3">
    <source>
        <dbReference type="Proteomes" id="UP000474567"/>
    </source>
</evidence>
<organism evidence="2 3">
    <name type="scientific">Flavobacterium collinsii</name>
    <dbReference type="NCBI Taxonomy" id="1114861"/>
    <lineage>
        <taxon>Bacteria</taxon>
        <taxon>Pseudomonadati</taxon>
        <taxon>Bacteroidota</taxon>
        <taxon>Flavobacteriia</taxon>
        <taxon>Flavobacteriales</taxon>
        <taxon>Flavobacteriaceae</taxon>
        <taxon>Flavobacterium</taxon>
    </lineage>
</organism>
<evidence type="ECO:0000256" key="1">
    <source>
        <dbReference type="SAM" id="Phobius"/>
    </source>
</evidence>
<keyword evidence="1" id="KW-1133">Transmembrane helix</keyword>
<evidence type="ECO:0000313" key="2">
    <source>
        <dbReference type="EMBL" id="CAA9196602.1"/>
    </source>
</evidence>
<reference evidence="2 3" key="1">
    <citation type="submission" date="2020-02" db="EMBL/GenBank/DDBJ databases">
        <authorList>
            <person name="Criscuolo A."/>
        </authorList>
    </citation>
    <scope>NUCLEOTIDE SEQUENCE [LARGE SCALE GENOMIC DNA]</scope>
    <source>
        <strain evidence="2">CECT7796</strain>
    </source>
</reference>
<keyword evidence="1" id="KW-0812">Transmembrane</keyword>
<keyword evidence="1" id="KW-0472">Membrane</keyword>
<gene>
    <name evidence="2" type="ORF">FLACOL7796_01237</name>
</gene>
<feature type="transmembrane region" description="Helical" evidence="1">
    <location>
        <begin position="47"/>
        <end position="68"/>
    </location>
</feature>
<dbReference type="InterPro" id="IPR048136">
    <property type="entry name" value="STM3941-like"/>
</dbReference>
<dbReference type="RefSeq" id="WP_173965182.1">
    <property type="nucleotide sequence ID" value="NZ_CADCST010000068.1"/>
</dbReference>
<sequence>MEIIRIKRNYTKIIFLLVAGIIFGILCLNMFLNPDKYASFVFKSTSFIQFFGLIGSIFTFVSIILVTIKTFRNKYGLIITKEGIIDLSSVGSIGLIHWKDIKGIRRKKVMSTEFLLIDVRNPNEYLDKAKNKLILNLLKSNLSMYGTPIALSSVALQCNFHELKTMLNNYYQIFLEKH</sequence>